<name>A0A9P4QP08_9PLEO</name>
<dbReference type="AlphaFoldDB" id="A0A9P4QP08"/>
<dbReference type="EMBL" id="ML996233">
    <property type="protein sequence ID" value="KAF2729860.1"/>
    <property type="molecule type" value="Genomic_DNA"/>
</dbReference>
<sequence length="217" mass="23519">MDGSPATKYSKEQLEEMDGARLSALMRQAKLPSSGITRKEQKIAALLEGRVTPEIKAMKNEKRNPKRHKVTTPVSLRFLRGPLRPSPSNPAPAPSLPAANPIPGPSFVDRPPDDFAPEGFPYPLMASAPPELLSAAPMPPEPPDEAYLRGQVLEFLQQHAANGGQPAPAPEPEASNDPAQVQVAADYDAAMEDYFNSHPIDPNDPLFYMGIAHPWMG</sequence>
<protein>
    <submittedName>
        <fullName evidence="2">Uncharacterized protein</fullName>
    </submittedName>
</protein>
<comment type="caution">
    <text evidence="2">The sequence shown here is derived from an EMBL/GenBank/DDBJ whole genome shotgun (WGS) entry which is preliminary data.</text>
</comment>
<feature type="region of interest" description="Disordered" evidence="1">
    <location>
        <begin position="50"/>
        <end position="179"/>
    </location>
</feature>
<feature type="compositionally biased region" description="Low complexity" evidence="1">
    <location>
        <begin position="123"/>
        <end position="136"/>
    </location>
</feature>
<evidence type="ECO:0000313" key="3">
    <source>
        <dbReference type="Proteomes" id="UP000799444"/>
    </source>
</evidence>
<feature type="compositionally biased region" description="Basic and acidic residues" evidence="1">
    <location>
        <begin position="51"/>
        <end position="63"/>
    </location>
</feature>
<dbReference type="Proteomes" id="UP000799444">
    <property type="component" value="Unassembled WGS sequence"/>
</dbReference>
<organism evidence="2 3">
    <name type="scientific">Polyplosphaeria fusca</name>
    <dbReference type="NCBI Taxonomy" id="682080"/>
    <lineage>
        <taxon>Eukaryota</taxon>
        <taxon>Fungi</taxon>
        <taxon>Dikarya</taxon>
        <taxon>Ascomycota</taxon>
        <taxon>Pezizomycotina</taxon>
        <taxon>Dothideomycetes</taxon>
        <taxon>Pleosporomycetidae</taxon>
        <taxon>Pleosporales</taxon>
        <taxon>Tetraplosphaeriaceae</taxon>
        <taxon>Polyplosphaeria</taxon>
    </lineage>
</organism>
<dbReference type="OrthoDB" id="3801409at2759"/>
<evidence type="ECO:0000313" key="2">
    <source>
        <dbReference type="EMBL" id="KAF2729860.1"/>
    </source>
</evidence>
<keyword evidence="3" id="KW-1185">Reference proteome</keyword>
<proteinExistence type="predicted"/>
<accession>A0A9P4QP08</accession>
<evidence type="ECO:0000256" key="1">
    <source>
        <dbReference type="SAM" id="MobiDB-lite"/>
    </source>
</evidence>
<gene>
    <name evidence="2" type="ORF">EJ04DRAFT_527477</name>
</gene>
<feature type="compositionally biased region" description="Low complexity" evidence="1">
    <location>
        <begin position="160"/>
        <end position="179"/>
    </location>
</feature>
<reference evidence="2" key="1">
    <citation type="journal article" date="2020" name="Stud. Mycol.">
        <title>101 Dothideomycetes genomes: a test case for predicting lifestyles and emergence of pathogens.</title>
        <authorList>
            <person name="Haridas S."/>
            <person name="Albert R."/>
            <person name="Binder M."/>
            <person name="Bloem J."/>
            <person name="Labutti K."/>
            <person name="Salamov A."/>
            <person name="Andreopoulos B."/>
            <person name="Baker S."/>
            <person name="Barry K."/>
            <person name="Bills G."/>
            <person name="Bluhm B."/>
            <person name="Cannon C."/>
            <person name="Castanera R."/>
            <person name="Culley D."/>
            <person name="Daum C."/>
            <person name="Ezra D."/>
            <person name="Gonzalez J."/>
            <person name="Henrissat B."/>
            <person name="Kuo A."/>
            <person name="Liang C."/>
            <person name="Lipzen A."/>
            <person name="Lutzoni F."/>
            <person name="Magnuson J."/>
            <person name="Mondo S."/>
            <person name="Nolan M."/>
            <person name="Ohm R."/>
            <person name="Pangilinan J."/>
            <person name="Park H.-J."/>
            <person name="Ramirez L."/>
            <person name="Alfaro M."/>
            <person name="Sun H."/>
            <person name="Tritt A."/>
            <person name="Yoshinaga Y."/>
            <person name="Zwiers L.-H."/>
            <person name="Turgeon B."/>
            <person name="Goodwin S."/>
            <person name="Spatafora J."/>
            <person name="Crous P."/>
            <person name="Grigoriev I."/>
        </authorList>
    </citation>
    <scope>NUCLEOTIDE SEQUENCE</scope>
    <source>
        <strain evidence="2">CBS 125425</strain>
    </source>
</reference>
<feature type="compositionally biased region" description="Pro residues" evidence="1">
    <location>
        <begin position="84"/>
        <end position="104"/>
    </location>
</feature>